<keyword evidence="2" id="KW-0521">NADP</keyword>
<dbReference type="PRINTS" id="PR00081">
    <property type="entry name" value="GDHRDH"/>
</dbReference>
<organism evidence="4 5">
    <name type="scientific">Rhinocladiella mackenziei CBS 650.93</name>
    <dbReference type="NCBI Taxonomy" id="1442369"/>
    <lineage>
        <taxon>Eukaryota</taxon>
        <taxon>Fungi</taxon>
        <taxon>Dikarya</taxon>
        <taxon>Ascomycota</taxon>
        <taxon>Pezizomycotina</taxon>
        <taxon>Eurotiomycetes</taxon>
        <taxon>Chaetothyriomycetidae</taxon>
        <taxon>Chaetothyriales</taxon>
        <taxon>Herpotrichiellaceae</taxon>
        <taxon>Rhinocladiella</taxon>
    </lineage>
</organism>
<dbReference type="EMBL" id="KN847480">
    <property type="protein sequence ID" value="KIX02743.1"/>
    <property type="molecule type" value="Genomic_DNA"/>
</dbReference>
<dbReference type="GO" id="GO:0016491">
    <property type="term" value="F:oxidoreductase activity"/>
    <property type="evidence" value="ECO:0007669"/>
    <property type="project" value="UniProtKB-KW"/>
</dbReference>
<reference evidence="4 5" key="1">
    <citation type="submission" date="2015-01" db="EMBL/GenBank/DDBJ databases">
        <title>The Genome Sequence of Rhinocladiella mackenzie CBS 650.93.</title>
        <authorList>
            <consortium name="The Broad Institute Genomics Platform"/>
            <person name="Cuomo C."/>
            <person name="de Hoog S."/>
            <person name="Gorbushina A."/>
            <person name="Stielow B."/>
            <person name="Teixiera M."/>
            <person name="Abouelleil A."/>
            <person name="Chapman S.B."/>
            <person name="Priest M."/>
            <person name="Young S.K."/>
            <person name="Wortman J."/>
            <person name="Nusbaum C."/>
            <person name="Birren B."/>
        </authorList>
    </citation>
    <scope>NUCLEOTIDE SEQUENCE [LARGE SCALE GENOMIC DNA]</scope>
    <source>
        <strain evidence="4 5">CBS 650.93</strain>
    </source>
</reference>
<gene>
    <name evidence="4" type="ORF">Z518_08685</name>
</gene>
<dbReference type="VEuPathDB" id="FungiDB:Z518_08685"/>
<dbReference type="SUPFAM" id="SSF51735">
    <property type="entry name" value="NAD(P)-binding Rossmann-fold domains"/>
    <property type="match status" value="1"/>
</dbReference>
<dbReference type="Gene3D" id="3.40.50.720">
    <property type="entry name" value="NAD(P)-binding Rossmann-like Domain"/>
    <property type="match status" value="1"/>
</dbReference>
<dbReference type="STRING" id="1442369.A0A0D2GWY9"/>
<dbReference type="InterPro" id="IPR036291">
    <property type="entry name" value="NAD(P)-bd_dom_sf"/>
</dbReference>
<keyword evidence="5" id="KW-1185">Reference proteome</keyword>
<dbReference type="InterPro" id="IPR002347">
    <property type="entry name" value="SDR_fam"/>
</dbReference>
<dbReference type="Proteomes" id="UP000053617">
    <property type="component" value="Unassembled WGS sequence"/>
</dbReference>
<dbReference type="HOGENOM" id="CLU_010194_13_3_1"/>
<sequence length="306" mass="32488">MSQLLDASTLKDKSVIITGGASGIGLATATHFAKAGAYVTIADVQDAAGESIAADLVSQGGNVSFVHCDTSDWEQSVAAFKHAAAFAPSKTLDVALLSAGIEGDEFSVTEQALAAPEPSLSDNTIPNEPPMRAVQVNLCGVYKNAWLALYYMRLPSQVETTNPPSKSLIFISSFAGYADMPSNTDYNTSKFGVRGIFRGLRHTTTSMNVRTNLIAPLWINTPILQPKLAQLAALGVKPGAGLTFASIDHVVNAVTKSATDETVSKRVFFVVPEGFIDAGDDEAGGWAADCMREQWKVRRSKGDIMP</sequence>
<dbReference type="AlphaFoldDB" id="A0A0D2GWY9"/>
<evidence type="ECO:0000256" key="2">
    <source>
        <dbReference type="ARBA" id="ARBA00022857"/>
    </source>
</evidence>
<accession>A0A0D2GWY9</accession>
<protein>
    <submittedName>
        <fullName evidence="4">Rhinocladiella mackenziei CBS 650.93 unplaced genomic scaffold supercont1.6, whole genome shotgun sequence</fullName>
    </submittedName>
</protein>
<evidence type="ECO:0000313" key="5">
    <source>
        <dbReference type="Proteomes" id="UP000053617"/>
    </source>
</evidence>
<name>A0A0D2GWY9_9EURO</name>
<dbReference type="PROSITE" id="PS00061">
    <property type="entry name" value="ADH_SHORT"/>
    <property type="match status" value="1"/>
</dbReference>
<dbReference type="RefSeq" id="XP_013269879.1">
    <property type="nucleotide sequence ID" value="XM_013414425.1"/>
</dbReference>
<comment type="similarity">
    <text evidence="1">Belongs to the short-chain dehydrogenases/reductases (SDR) family.</text>
</comment>
<dbReference type="PANTHER" id="PTHR43180">
    <property type="entry name" value="3-OXOACYL-(ACYL-CARRIER-PROTEIN) REDUCTASE (AFU_ORTHOLOGUE AFUA_6G11210)"/>
    <property type="match status" value="1"/>
</dbReference>
<proteinExistence type="inferred from homology"/>
<evidence type="ECO:0000256" key="1">
    <source>
        <dbReference type="ARBA" id="ARBA00006484"/>
    </source>
</evidence>
<dbReference type="PANTHER" id="PTHR43180:SF16">
    <property type="entry name" value="BACILYSIN BIOSYNTHESIS OXIDOREDUCTASE BACC"/>
    <property type="match status" value="1"/>
</dbReference>
<keyword evidence="3" id="KW-0560">Oxidoreductase</keyword>
<dbReference type="OrthoDB" id="5371740at2759"/>
<evidence type="ECO:0000256" key="3">
    <source>
        <dbReference type="ARBA" id="ARBA00023002"/>
    </source>
</evidence>
<evidence type="ECO:0000313" key="4">
    <source>
        <dbReference type="EMBL" id="KIX02743.1"/>
    </source>
</evidence>
<dbReference type="InterPro" id="IPR020904">
    <property type="entry name" value="Sc_DH/Rdtase_CS"/>
</dbReference>
<dbReference type="GeneID" id="25296756"/>
<dbReference type="Pfam" id="PF00106">
    <property type="entry name" value="adh_short"/>
    <property type="match status" value="1"/>
</dbReference>